<dbReference type="Proteomes" id="UP000298061">
    <property type="component" value="Unassembled WGS sequence"/>
</dbReference>
<organism evidence="1 2">
    <name type="scientific">Hericium alpestre</name>
    <dbReference type="NCBI Taxonomy" id="135208"/>
    <lineage>
        <taxon>Eukaryota</taxon>
        <taxon>Fungi</taxon>
        <taxon>Dikarya</taxon>
        <taxon>Basidiomycota</taxon>
        <taxon>Agaricomycotina</taxon>
        <taxon>Agaricomycetes</taxon>
        <taxon>Russulales</taxon>
        <taxon>Hericiaceae</taxon>
        <taxon>Hericium</taxon>
    </lineage>
</organism>
<accession>A0A4Y9ZLN6</accession>
<evidence type="ECO:0000313" key="2">
    <source>
        <dbReference type="Proteomes" id="UP000298061"/>
    </source>
</evidence>
<comment type="caution">
    <text evidence="1">The sequence shown here is derived from an EMBL/GenBank/DDBJ whole genome shotgun (WGS) entry which is preliminary data.</text>
</comment>
<reference evidence="1 2" key="1">
    <citation type="submission" date="2019-02" db="EMBL/GenBank/DDBJ databases">
        <title>Genome sequencing of the rare red list fungi Hericium alpestre (H. flagellum).</title>
        <authorList>
            <person name="Buettner E."/>
            <person name="Kellner H."/>
        </authorList>
    </citation>
    <scope>NUCLEOTIDE SEQUENCE [LARGE SCALE GENOMIC DNA]</scope>
    <source>
        <strain evidence="1 2">DSM 108284</strain>
    </source>
</reference>
<name>A0A4Y9ZLN6_9AGAM</name>
<protein>
    <submittedName>
        <fullName evidence="1">Uncharacterized protein</fullName>
    </submittedName>
</protein>
<sequence length="357" mass="39081">MSRQYNNTSSAPATPSCLTNHEIYRDELRLLGHGFPLWDPVLGNTYRRVEVGDVGVLRDNSYFERLFNILLAPDDPSHTDGVPEGFQRVVLQEPAVYGRELSSGILASRGVLVTGGGPVDGGVPSDGDSVIAVCTRPEGASVILPQGASGEDVNDEEIFLDYIVANCDSWLAFTESKGFGVDMKDILLVTGRDLTSSWTPVVFTPHITKIKLSMAARSPSLLKIHGPRQSSSATEYAEDNKNQCVFLRGFRAKRRKPFQFGKLLNFGQDSEDESPSGSSAPDSAVAVLDYILGASLTQKITRIARWEPAVDIAIFYEGPQSYPTFGEDQSPGYESVCRMLSRLKPVIRILDEEKRGS</sequence>
<dbReference type="EMBL" id="SFCI01002143">
    <property type="protein sequence ID" value="TFY74339.1"/>
    <property type="molecule type" value="Genomic_DNA"/>
</dbReference>
<dbReference type="AlphaFoldDB" id="A0A4Y9ZLN6"/>
<evidence type="ECO:0000313" key="1">
    <source>
        <dbReference type="EMBL" id="TFY74339.1"/>
    </source>
</evidence>
<proteinExistence type="predicted"/>
<keyword evidence="2" id="KW-1185">Reference proteome</keyword>
<dbReference type="OrthoDB" id="3222453at2759"/>
<gene>
    <name evidence="1" type="ORF">EWM64_g9674</name>
</gene>